<evidence type="ECO:0000256" key="2">
    <source>
        <dbReference type="SAM" id="Phobius"/>
    </source>
</evidence>
<feature type="compositionally biased region" description="Acidic residues" evidence="1">
    <location>
        <begin position="185"/>
        <end position="194"/>
    </location>
</feature>
<evidence type="ECO:0000313" key="4">
    <source>
        <dbReference type="Proteomes" id="UP000176101"/>
    </source>
</evidence>
<keyword evidence="4" id="KW-1185">Reference proteome</keyword>
<accession>A0A1E7KLR7</accession>
<dbReference type="Proteomes" id="UP000176101">
    <property type="component" value="Unassembled WGS sequence"/>
</dbReference>
<keyword evidence="2" id="KW-1133">Transmembrane helix</keyword>
<feature type="region of interest" description="Disordered" evidence="1">
    <location>
        <begin position="67"/>
        <end position="301"/>
    </location>
</feature>
<feature type="transmembrane region" description="Helical" evidence="2">
    <location>
        <begin position="409"/>
        <end position="427"/>
    </location>
</feature>
<feature type="compositionally biased region" description="Basic and acidic residues" evidence="1">
    <location>
        <begin position="119"/>
        <end position="136"/>
    </location>
</feature>
<feature type="compositionally biased region" description="Low complexity" evidence="1">
    <location>
        <begin position="212"/>
        <end position="221"/>
    </location>
</feature>
<dbReference type="OrthoDB" id="4350222at2"/>
<dbReference type="EMBL" id="LJGU01000109">
    <property type="protein sequence ID" value="OEV04895.1"/>
    <property type="molecule type" value="Genomic_DNA"/>
</dbReference>
<sequence>MGIESDQLVFDYLSRVGDLAHGTSMTAAERARLVSGLRTDIERMRTAAGGAESKAATRRILRRLGRPEDLVANADGGSGGSADGGGPDAGGGTGAGGAARTGGTDPEAERRPRTGNPADDTRMATHRPSVPEEPRSSRLPRAPKLSAPKLPRLPQQLRKDPEAAAEPPAAARGAAPPHLAGMDELGPEEYEEPDWWNIAPAPFRGGSGSGTSGSRAGSDGSEAGGTTSERPGSDLVPGFVGGVELPEVMKPPGEESTDGRGEAPKAPGAGDSDGDGPRAPSAKPGTDTPFTESSDSSTNKPVRFGPLLRLLGLGRDAGGPRAGGFVELAATVLLVAGAVVGSLPVLAAGWLGAYWSPRLSRTEGKWAALGMPGLVAGGMMLWLWGRATEKWGPEIAKGEGALGDALGDAWPVALRVAAVSSALFLLWRARRPGGGG</sequence>
<keyword evidence="2" id="KW-0472">Membrane</keyword>
<feature type="compositionally biased region" description="Gly residues" evidence="1">
    <location>
        <begin position="76"/>
        <end position="100"/>
    </location>
</feature>
<name>A0A1E7KLR7_9ACTN</name>
<dbReference type="RefSeq" id="WP_070195413.1">
    <property type="nucleotide sequence ID" value="NZ_LJGU01000109.1"/>
</dbReference>
<dbReference type="PATRIC" id="fig|1075402.3.peg.5159"/>
<feature type="compositionally biased region" description="Polar residues" evidence="1">
    <location>
        <begin position="288"/>
        <end position="300"/>
    </location>
</feature>
<comment type="caution">
    <text evidence="3">The sequence shown here is derived from an EMBL/GenBank/DDBJ whole genome shotgun (WGS) entry which is preliminary data.</text>
</comment>
<proteinExistence type="predicted"/>
<evidence type="ECO:0000256" key="1">
    <source>
        <dbReference type="SAM" id="MobiDB-lite"/>
    </source>
</evidence>
<gene>
    <name evidence="3" type="ORF">AN216_05270</name>
</gene>
<protein>
    <submittedName>
        <fullName evidence="3">Uncharacterized protein</fullName>
    </submittedName>
</protein>
<reference evidence="3 4" key="1">
    <citation type="journal article" date="2016" name="Front. Microbiol.">
        <title>Comparative Genomics Analysis of Streptomyces Species Reveals Their Adaptation to the Marine Environment and Their Diversity at the Genomic Level.</title>
        <authorList>
            <person name="Tian X."/>
            <person name="Zhang Z."/>
            <person name="Yang T."/>
            <person name="Chen M."/>
            <person name="Li J."/>
            <person name="Chen F."/>
            <person name="Yang J."/>
            <person name="Li W."/>
            <person name="Zhang B."/>
            <person name="Zhang Z."/>
            <person name="Wu J."/>
            <person name="Zhang C."/>
            <person name="Long L."/>
            <person name="Xiao J."/>
        </authorList>
    </citation>
    <scope>NUCLEOTIDE SEQUENCE [LARGE SCALE GENOMIC DNA]</scope>
    <source>
        <strain evidence="3 4">SCSIO 02100</strain>
    </source>
</reference>
<organism evidence="3 4">
    <name type="scientific">Streptomyces oceani</name>
    <dbReference type="NCBI Taxonomy" id="1075402"/>
    <lineage>
        <taxon>Bacteria</taxon>
        <taxon>Bacillati</taxon>
        <taxon>Actinomycetota</taxon>
        <taxon>Actinomycetes</taxon>
        <taxon>Kitasatosporales</taxon>
        <taxon>Streptomycetaceae</taxon>
        <taxon>Streptomyces</taxon>
    </lineage>
</organism>
<feature type="transmembrane region" description="Helical" evidence="2">
    <location>
        <begin position="328"/>
        <end position="354"/>
    </location>
</feature>
<evidence type="ECO:0000313" key="3">
    <source>
        <dbReference type="EMBL" id="OEV04895.1"/>
    </source>
</evidence>
<feature type="compositionally biased region" description="Low complexity" evidence="1">
    <location>
        <begin position="164"/>
        <end position="177"/>
    </location>
</feature>
<keyword evidence="2" id="KW-0812">Transmembrane</keyword>
<dbReference type="AlphaFoldDB" id="A0A1E7KLR7"/>
<feature type="transmembrane region" description="Helical" evidence="2">
    <location>
        <begin position="366"/>
        <end position="384"/>
    </location>
</feature>